<accession>A0A0M2NJW8</accession>
<dbReference type="AlphaFoldDB" id="A0A0M2NJW8"/>
<evidence type="ECO:0000313" key="4">
    <source>
        <dbReference type="Proteomes" id="UP000034076"/>
    </source>
</evidence>
<comment type="caution">
    <text evidence="3">The sequence shown here is derived from an EMBL/GenBank/DDBJ whole genome shotgun (WGS) entry which is preliminary data.</text>
</comment>
<keyword evidence="2" id="KW-0812">Transmembrane</keyword>
<keyword evidence="2" id="KW-1133">Transmembrane helix</keyword>
<feature type="coiled-coil region" evidence="1">
    <location>
        <begin position="38"/>
        <end position="69"/>
    </location>
</feature>
<reference evidence="3 4" key="1">
    <citation type="submission" date="2015-04" db="EMBL/GenBank/DDBJ databases">
        <title>Draft genome sequence of bacteremic isolate Catabacter hongkongensis type strain HKU16T.</title>
        <authorList>
            <person name="Lau S.K."/>
            <person name="Teng J.L."/>
            <person name="Huang Y."/>
            <person name="Curreem S.O."/>
            <person name="Tsui S.K."/>
            <person name="Woo P.C."/>
        </authorList>
    </citation>
    <scope>NUCLEOTIDE SEQUENCE [LARGE SCALE GENOMIC DNA]</scope>
    <source>
        <strain evidence="3 4">HKU16</strain>
    </source>
</reference>
<evidence type="ECO:0000256" key="2">
    <source>
        <dbReference type="SAM" id="Phobius"/>
    </source>
</evidence>
<dbReference type="RefSeq" id="WP_046443840.1">
    <property type="nucleotide sequence ID" value="NZ_LAYJ01000105.1"/>
</dbReference>
<proteinExistence type="predicted"/>
<organism evidence="3 4">
    <name type="scientific">Christensenella hongkongensis</name>
    <dbReference type="NCBI Taxonomy" id="270498"/>
    <lineage>
        <taxon>Bacteria</taxon>
        <taxon>Bacillati</taxon>
        <taxon>Bacillota</taxon>
        <taxon>Clostridia</taxon>
        <taxon>Christensenellales</taxon>
        <taxon>Christensenellaceae</taxon>
        <taxon>Christensenella</taxon>
    </lineage>
</organism>
<evidence type="ECO:0000256" key="1">
    <source>
        <dbReference type="SAM" id="Coils"/>
    </source>
</evidence>
<dbReference type="Proteomes" id="UP000034076">
    <property type="component" value="Unassembled WGS sequence"/>
</dbReference>
<name>A0A0M2NJW8_9FIRM</name>
<gene>
    <name evidence="3" type="ORF">CHK_1991</name>
</gene>
<keyword evidence="1" id="KW-0175">Coiled coil</keyword>
<dbReference type="EMBL" id="LAYJ01000105">
    <property type="protein sequence ID" value="KKI50525.1"/>
    <property type="molecule type" value="Genomic_DNA"/>
</dbReference>
<sequence length="167" mass="19128">MGAEYYIFALFVFCLALIIVFLVLKGRKKNRTEDDGALEEKKQEIMLAMFEAEQLLAELKDYVKNSEEKISLQLRRMEMDIQAFELAKEKDSMLRRQPVAEFKTADPEEKTLSQENVKAQNGKELYQEAEQMRRSGMNVAQIARTLHISAGETNLILKMAGEAKTTS</sequence>
<keyword evidence="4" id="KW-1185">Reference proteome</keyword>
<protein>
    <recommendedName>
        <fullName evidence="5">DUF2802 domain-containing protein</fullName>
    </recommendedName>
</protein>
<evidence type="ECO:0008006" key="5">
    <source>
        <dbReference type="Google" id="ProtNLM"/>
    </source>
</evidence>
<dbReference type="STRING" id="270498.CHK_1991"/>
<keyword evidence="2" id="KW-0472">Membrane</keyword>
<evidence type="ECO:0000313" key="3">
    <source>
        <dbReference type="EMBL" id="KKI50525.1"/>
    </source>
</evidence>
<feature type="transmembrane region" description="Helical" evidence="2">
    <location>
        <begin position="6"/>
        <end position="24"/>
    </location>
</feature>